<dbReference type="Proteomes" id="UP001179280">
    <property type="component" value="Unassembled WGS sequence"/>
</dbReference>
<feature type="transmembrane region" description="Helical" evidence="1">
    <location>
        <begin position="185"/>
        <end position="206"/>
    </location>
</feature>
<keyword evidence="1" id="KW-0472">Membrane</keyword>
<comment type="caution">
    <text evidence="2">The sequence shown here is derived from an EMBL/GenBank/DDBJ whole genome shotgun (WGS) entry which is preliminary data.</text>
</comment>
<dbReference type="RefSeq" id="WP_204465774.1">
    <property type="nucleotide sequence ID" value="NZ_JAFBCV010000004.1"/>
</dbReference>
<feature type="transmembrane region" description="Helical" evidence="1">
    <location>
        <begin position="158"/>
        <end position="179"/>
    </location>
</feature>
<name>A0ABS2SSU7_9BACI</name>
<organism evidence="2 3">
    <name type="scientific">Shouchella xiaoxiensis</name>
    <dbReference type="NCBI Taxonomy" id="766895"/>
    <lineage>
        <taxon>Bacteria</taxon>
        <taxon>Bacillati</taxon>
        <taxon>Bacillota</taxon>
        <taxon>Bacilli</taxon>
        <taxon>Bacillales</taxon>
        <taxon>Bacillaceae</taxon>
        <taxon>Shouchella</taxon>
    </lineage>
</organism>
<evidence type="ECO:0000256" key="1">
    <source>
        <dbReference type="SAM" id="Phobius"/>
    </source>
</evidence>
<feature type="transmembrane region" description="Helical" evidence="1">
    <location>
        <begin position="123"/>
        <end position="146"/>
    </location>
</feature>
<accession>A0ABS2SSU7</accession>
<proteinExistence type="predicted"/>
<keyword evidence="1" id="KW-1133">Transmembrane helix</keyword>
<dbReference type="EMBL" id="JAFBCV010000004">
    <property type="protein sequence ID" value="MBM7838567.1"/>
    <property type="molecule type" value="Genomic_DNA"/>
</dbReference>
<evidence type="ECO:0000313" key="2">
    <source>
        <dbReference type="EMBL" id="MBM7838567.1"/>
    </source>
</evidence>
<gene>
    <name evidence="2" type="ORF">JOC54_001823</name>
</gene>
<keyword evidence="3" id="KW-1185">Reference proteome</keyword>
<protein>
    <recommendedName>
        <fullName evidence="4">DUF1129 family protein</fullName>
    </recommendedName>
</protein>
<reference evidence="2" key="1">
    <citation type="submission" date="2021-01" db="EMBL/GenBank/DDBJ databases">
        <title>Genomic Encyclopedia of Type Strains, Phase IV (KMG-IV): sequencing the most valuable type-strain genomes for metagenomic binning, comparative biology and taxonomic classification.</title>
        <authorList>
            <person name="Goeker M."/>
        </authorList>
    </citation>
    <scope>NUCLEOTIDE SEQUENCE</scope>
    <source>
        <strain evidence="2">DSM 21943</strain>
    </source>
</reference>
<feature type="transmembrane region" description="Helical" evidence="1">
    <location>
        <begin position="97"/>
        <end position="117"/>
    </location>
</feature>
<keyword evidence="1" id="KW-0812">Transmembrane</keyword>
<evidence type="ECO:0000313" key="3">
    <source>
        <dbReference type="Proteomes" id="UP001179280"/>
    </source>
</evidence>
<sequence>MMKNSIDFEINKRLERLSQEKQRLVQEAINYIRSSSISKRQADQVIMNVLDEWMYAEKNQLDLPVTKKTLHEYCDKRLAALPEASLKLRVARTLGNGLFILGIVFAIQMIVQFIAFFDSTVQATAFSFLPLIFLGSFSLLGMYLAYSTRERKRPFLRKALSVTSYVAAIILFFASMRLWDNVLTIRLTFPLSVLLFISTAFVYLLVIRWKIELEQQQMDRNRDDVILFSLHNQSR</sequence>
<evidence type="ECO:0008006" key="4">
    <source>
        <dbReference type="Google" id="ProtNLM"/>
    </source>
</evidence>